<evidence type="ECO:0000313" key="2">
    <source>
        <dbReference type="EMBL" id="TPP58977.1"/>
    </source>
</evidence>
<name>A0A504YLU6_FASGI</name>
<dbReference type="EMBL" id="SUNJ01011320">
    <property type="protein sequence ID" value="TPP58977.1"/>
    <property type="molecule type" value="Genomic_DNA"/>
</dbReference>
<evidence type="ECO:0000256" key="1">
    <source>
        <dbReference type="SAM" id="Phobius"/>
    </source>
</evidence>
<comment type="caution">
    <text evidence="2">The sequence shown here is derived from an EMBL/GenBank/DDBJ whole genome shotgun (WGS) entry which is preliminary data.</text>
</comment>
<dbReference type="STRING" id="46835.A0A504YLU6"/>
<dbReference type="PANTHER" id="PTHR36978:SF4">
    <property type="entry name" value="P-LOOP CONTAINING NUCLEOSIDE TRIPHOSPHATE HYDROLASE PROTEIN"/>
    <property type="match status" value="1"/>
</dbReference>
<gene>
    <name evidence="2" type="ORF">FGIG_11683</name>
</gene>
<proteinExistence type="predicted"/>
<accession>A0A504YLU6</accession>
<dbReference type="SUPFAM" id="SSF52540">
    <property type="entry name" value="P-loop containing nucleoside triphosphate hydrolases"/>
    <property type="match status" value="1"/>
</dbReference>
<keyword evidence="1" id="KW-0812">Transmembrane</keyword>
<dbReference type="InterPro" id="IPR040632">
    <property type="entry name" value="Sulfotransfer_4"/>
</dbReference>
<dbReference type="AlphaFoldDB" id="A0A504YLU6"/>
<organism evidence="2 3">
    <name type="scientific">Fasciola gigantica</name>
    <name type="common">Giant liver fluke</name>
    <dbReference type="NCBI Taxonomy" id="46835"/>
    <lineage>
        <taxon>Eukaryota</taxon>
        <taxon>Metazoa</taxon>
        <taxon>Spiralia</taxon>
        <taxon>Lophotrochozoa</taxon>
        <taxon>Platyhelminthes</taxon>
        <taxon>Trematoda</taxon>
        <taxon>Digenea</taxon>
        <taxon>Plagiorchiida</taxon>
        <taxon>Echinostomata</taxon>
        <taxon>Echinostomatoidea</taxon>
        <taxon>Fasciolidae</taxon>
        <taxon>Fasciola</taxon>
    </lineage>
</organism>
<reference evidence="2 3" key="1">
    <citation type="submission" date="2019-04" db="EMBL/GenBank/DDBJ databases">
        <title>Annotation for the trematode Fasciola gigantica.</title>
        <authorList>
            <person name="Choi Y.-J."/>
        </authorList>
    </citation>
    <scope>NUCLEOTIDE SEQUENCE [LARGE SCALE GENOMIC DNA]</scope>
    <source>
        <strain evidence="2">Uganda_cow_1</strain>
    </source>
</reference>
<dbReference type="OrthoDB" id="272681at2759"/>
<keyword evidence="1" id="KW-1133">Transmembrane helix</keyword>
<dbReference type="PANTHER" id="PTHR36978">
    <property type="entry name" value="P-LOOP CONTAINING NUCLEOTIDE TRIPHOSPHATE HYDROLASE"/>
    <property type="match status" value="1"/>
</dbReference>
<evidence type="ECO:0000313" key="3">
    <source>
        <dbReference type="Proteomes" id="UP000316759"/>
    </source>
</evidence>
<keyword evidence="1" id="KW-0472">Membrane</keyword>
<protein>
    <submittedName>
        <fullName evidence="2">Uncharacterized protein</fullName>
    </submittedName>
</protein>
<keyword evidence="3" id="KW-1185">Reference proteome</keyword>
<dbReference type="Proteomes" id="UP000316759">
    <property type="component" value="Unassembled WGS sequence"/>
</dbReference>
<dbReference type="Pfam" id="PF17784">
    <property type="entry name" value="Sulfotransfer_4"/>
    <property type="match status" value="2"/>
</dbReference>
<dbReference type="Gene3D" id="3.40.50.300">
    <property type="entry name" value="P-loop containing nucleotide triphosphate hydrolases"/>
    <property type="match status" value="1"/>
</dbReference>
<dbReference type="InterPro" id="IPR027417">
    <property type="entry name" value="P-loop_NTPase"/>
</dbReference>
<sequence length="236" mass="26846">MVLQTKFVPDFRLEVADTMIAEQLQDEDTPLLLIGAGVGRTGTMALKTALEILYQLPCYHMTEMEQGLNDNLPEDVTPNTYSQKSTHMDSKYTRNPWTKVAHFWKPFFTALREMIFIAPGFGRMTDQSMRLALGGNVDLTDDDQMIRGFVHRIEEVKRVVPAERLLAFEVKDGWEPLCRFLNKTIPNVPFPSVNDRKEMQNRLKSMKMRANTFLFVSAVSVGLIAVVGAILFVSRV</sequence>
<feature type="transmembrane region" description="Helical" evidence="1">
    <location>
        <begin position="212"/>
        <end position="233"/>
    </location>
</feature>